<evidence type="ECO:0008006" key="3">
    <source>
        <dbReference type="Google" id="ProtNLM"/>
    </source>
</evidence>
<protein>
    <recommendedName>
        <fullName evidence="3">Alpha/beta hydrolase</fullName>
    </recommendedName>
</protein>
<dbReference type="EMBL" id="QTLC01000022">
    <property type="protein sequence ID" value="RDY72053.1"/>
    <property type="molecule type" value="Genomic_DNA"/>
</dbReference>
<gene>
    <name evidence="1" type="ORF">DXT76_04210</name>
</gene>
<dbReference type="SUPFAM" id="SSF53474">
    <property type="entry name" value="alpha/beta-Hydrolases"/>
    <property type="match status" value="1"/>
</dbReference>
<dbReference type="AlphaFoldDB" id="A0A3D8VS32"/>
<accession>A0A3D8VS32</accession>
<proteinExistence type="predicted"/>
<sequence length="69" mass="7768">MMVHTETSDTHVISEGEGPVTVVLEAGFSSISLDWLYVQPELARHAEIITYDRGNYGWSRSMRSKKPVT</sequence>
<dbReference type="Proteomes" id="UP000257032">
    <property type="component" value="Unassembled WGS sequence"/>
</dbReference>
<dbReference type="Gene3D" id="3.40.50.1820">
    <property type="entry name" value="alpha/beta hydrolase"/>
    <property type="match status" value="1"/>
</dbReference>
<evidence type="ECO:0000313" key="2">
    <source>
        <dbReference type="Proteomes" id="UP000257032"/>
    </source>
</evidence>
<name>A0A3D8VS32_9BACI</name>
<dbReference type="InterPro" id="IPR029058">
    <property type="entry name" value="AB_hydrolase_fold"/>
</dbReference>
<reference evidence="1 2" key="1">
    <citation type="submission" date="2018-08" db="EMBL/GenBank/DDBJ databases">
        <title>Genome sequence of strict halophilic Halobacillus trueperi SS1 isolated from Lunsu, a salty water body of North West Himalayas.</title>
        <authorList>
            <person name="Gupta S."/>
            <person name="Sharma P."/>
            <person name="Dev K."/>
            <person name="Baumler D."/>
            <person name="Sourirajan A."/>
        </authorList>
    </citation>
    <scope>NUCLEOTIDE SEQUENCE [LARGE SCALE GENOMIC DNA]</scope>
    <source>
        <strain evidence="1 2">SS1</strain>
    </source>
</reference>
<evidence type="ECO:0000313" key="1">
    <source>
        <dbReference type="EMBL" id="RDY72053.1"/>
    </source>
</evidence>
<comment type="caution">
    <text evidence="1">The sequence shown here is derived from an EMBL/GenBank/DDBJ whole genome shotgun (WGS) entry which is preliminary data.</text>
</comment>
<organism evidence="1 2">
    <name type="scientific">Halobacillus trueperi</name>
    <dbReference type="NCBI Taxonomy" id="156205"/>
    <lineage>
        <taxon>Bacteria</taxon>
        <taxon>Bacillati</taxon>
        <taxon>Bacillota</taxon>
        <taxon>Bacilli</taxon>
        <taxon>Bacillales</taxon>
        <taxon>Bacillaceae</taxon>
        <taxon>Halobacillus</taxon>
    </lineage>
</organism>